<dbReference type="AlphaFoldDB" id="A0A8R7REW2"/>
<dbReference type="Proteomes" id="UP000015106">
    <property type="component" value="Chromosome 6"/>
</dbReference>
<reference evidence="1" key="2">
    <citation type="submission" date="2018-03" db="EMBL/GenBank/DDBJ databases">
        <title>The Triticum urartu genome reveals the dynamic nature of wheat genome evolution.</title>
        <authorList>
            <person name="Ling H."/>
            <person name="Ma B."/>
            <person name="Shi X."/>
            <person name="Liu H."/>
            <person name="Dong L."/>
            <person name="Sun H."/>
            <person name="Cao Y."/>
            <person name="Gao Q."/>
            <person name="Zheng S."/>
            <person name="Li Y."/>
            <person name="Yu Y."/>
            <person name="Du H."/>
            <person name="Qi M."/>
            <person name="Li Y."/>
            <person name="Yu H."/>
            <person name="Cui Y."/>
            <person name="Wang N."/>
            <person name="Chen C."/>
            <person name="Wu H."/>
            <person name="Zhao Y."/>
            <person name="Zhang J."/>
            <person name="Li Y."/>
            <person name="Zhou W."/>
            <person name="Zhang B."/>
            <person name="Hu W."/>
            <person name="Eijk M."/>
            <person name="Tang J."/>
            <person name="Witsenboer H."/>
            <person name="Zhao S."/>
            <person name="Li Z."/>
            <person name="Zhang A."/>
            <person name="Wang D."/>
            <person name="Liang C."/>
        </authorList>
    </citation>
    <scope>NUCLEOTIDE SEQUENCE [LARGE SCALE GENOMIC DNA]</scope>
    <source>
        <strain evidence="1">cv. G1812</strain>
    </source>
</reference>
<evidence type="ECO:0000313" key="1">
    <source>
        <dbReference type="EnsemblPlants" id="TuG1812U0000079400.01.T01"/>
    </source>
</evidence>
<reference evidence="1" key="3">
    <citation type="submission" date="2022-06" db="UniProtKB">
        <authorList>
            <consortium name="EnsemblPlants"/>
        </authorList>
    </citation>
    <scope>IDENTIFICATION</scope>
</reference>
<reference evidence="2" key="1">
    <citation type="journal article" date="2013" name="Nature">
        <title>Draft genome of the wheat A-genome progenitor Triticum urartu.</title>
        <authorList>
            <person name="Ling H.Q."/>
            <person name="Zhao S."/>
            <person name="Liu D."/>
            <person name="Wang J."/>
            <person name="Sun H."/>
            <person name="Zhang C."/>
            <person name="Fan H."/>
            <person name="Li D."/>
            <person name="Dong L."/>
            <person name="Tao Y."/>
            <person name="Gao C."/>
            <person name="Wu H."/>
            <person name="Li Y."/>
            <person name="Cui Y."/>
            <person name="Guo X."/>
            <person name="Zheng S."/>
            <person name="Wang B."/>
            <person name="Yu K."/>
            <person name="Liang Q."/>
            <person name="Yang W."/>
            <person name="Lou X."/>
            <person name="Chen J."/>
            <person name="Feng M."/>
            <person name="Jian J."/>
            <person name="Zhang X."/>
            <person name="Luo G."/>
            <person name="Jiang Y."/>
            <person name="Liu J."/>
            <person name="Wang Z."/>
            <person name="Sha Y."/>
            <person name="Zhang B."/>
            <person name="Wu H."/>
            <person name="Tang D."/>
            <person name="Shen Q."/>
            <person name="Xue P."/>
            <person name="Zou S."/>
            <person name="Wang X."/>
            <person name="Liu X."/>
            <person name="Wang F."/>
            <person name="Yang Y."/>
            <person name="An X."/>
            <person name="Dong Z."/>
            <person name="Zhang K."/>
            <person name="Zhang X."/>
            <person name="Luo M.C."/>
            <person name="Dvorak J."/>
            <person name="Tong Y."/>
            <person name="Wang J."/>
            <person name="Yang H."/>
            <person name="Li Z."/>
            <person name="Wang D."/>
            <person name="Zhang A."/>
            <person name="Wang J."/>
        </authorList>
    </citation>
    <scope>NUCLEOTIDE SEQUENCE</scope>
    <source>
        <strain evidence="2">cv. G1812</strain>
    </source>
</reference>
<dbReference type="Gramene" id="TuG1812U0000079400.01.T01">
    <property type="protein sequence ID" value="TuG1812U0000079400.01.T01"/>
    <property type="gene ID" value="TuG1812U0000079400.01"/>
</dbReference>
<evidence type="ECO:0000313" key="2">
    <source>
        <dbReference type="Proteomes" id="UP000015106"/>
    </source>
</evidence>
<accession>A0A8R7REW2</accession>
<keyword evidence="2" id="KW-1185">Reference proteome</keyword>
<sequence>LQPPHDLFSPQIEPSPDLLLDCRRRPLCRWPRPPPPPLWLTCATPSGSMAAGLGSRRRLPRYACDVVVASLPSRPPPELVDDAGRLHLFFTVHHADEHRWTPHHGFLPANGERGVPSRLWWYNTFLRSVSVETRCRCY</sequence>
<name>A0A8R7REW2_TRIUA</name>
<proteinExistence type="predicted"/>
<protein>
    <submittedName>
        <fullName evidence="1">Uncharacterized protein</fullName>
    </submittedName>
</protein>
<dbReference type="EnsemblPlants" id="TuG1812U0000079400.01.T01">
    <property type="protein sequence ID" value="TuG1812U0000079400.01.T01"/>
    <property type="gene ID" value="TuG1812U0000079400.01"/>
</dbReference>
<organism evidence="1 2">
    <name type="scientific">Triticum urartu</name>
    <name type="common">Red wild einkorn</name>
    <name type="synonym">Crithodium urartu</name>
    <dbReference type="NCBI Taxonomy" id="4572"/>
    <lineage>
        <taxon>Eukaryota</taxon>
        <taxon>Viridiplantae</taxon>
        <taxon>Streptophyta</taxon>
        <taxon>Embryophyta</taxon>
        <taxon>Tracheophyta</taxon>
        <taxon>Spermatophyta</taxon>
        <taxon>Magnoliopsida</taxon>
        <taxon>Liliopsida</taxon>
        <taxon>Poales</taxon>
        <taxon>Poaceae</taxon>
        <taxon>BOP clade</taxon>
        <taxon>Pooideae</taxon>
        <taxon>Triticodae</taxon>
        <taxon>Triticeae</taxon>
        <taxon>Triticinae</taxon>
        <taxon>Triticum</taxon>
    </lineage>
</organism>